<dbReference type="EMBL" id="MN740858">
    <property type="protein sequence ID" value="QHU15458.1"/>
    <property type="molecule type" value="Genomic_DNA"/>
</dbReference>
<sequence>MDPESVGLRWVYSSSCHQYVRTVDCSPTLSIVTPDSVVLICVTDSIFPVHRYLAEQFALVRCKIDHDDCFKLRLWEHEFLSIELSLPSPFLFFLAINRLYGCPCHRCDHLSSIHNERLLLIERYLCKEQME</sequence>
<protein>
    <submittedName>
        <fullName evidence="1">Uncharacterized protein</fullName>
    </submittedName>
</protein>
<proteinExistence type="predicted"/>
<dbReference type="AlphaFoldDB" id="A0A6C0KGJ6"/>
<name>A0A6C0KGJ6_9ZZZZ</name>
<organism evidence="1">
    <name type="scientific">viral metagenome</name>
    <dbReference type="NCBI Taxonomy" id="1070528"/>
    <lineage>
        <taxon>unclassified sequences</taxon>
        <taxon>metagenomes</taxon>
        <taxon>organismal metagenomes</taxon>
    </lineage>
</organism>
<evidence type="ECO:0000313" key="1">
    <source>
        <dbReference type="EMBL" id="QHU15458.1"/>
    </source>
</evidence>
<accession>A0A6C0KGJ6</accession>
<reference evidence="1" key="1">
    <citation type="journal article" date="2020" name="Nature">
        <title>Giant virus diversity and host interactions through global metagenomics.</title>
        <authorList>
            <person name="Schulz F."/>
            <person name="Roux S."/>
            <person name="Paez-Espino D."/>
            <person name="Jungbluth S."/>
            <person name="Walsh D.A."/>
            <person name="Denef V.J."/>
            <person name="McMahon K.D."/>
            <person name="Konstantinidis K.T."/>
            <person name="Eloe-Fadrosh E.A."/>
            <person name="Kyrpides N.C."/>
            <person name="Woyke T."/>
        </authorList>
    </citation>
    <scope>NUCLEOTIDE SEQUENCE</scope>
    <source>
        <strain evidence="1">GVMAG-S-1103017-68</strain>
    </source>
</reference>